<accession>A0A953I9I6</accession>
<gene>
    <name evidence="18" type="primary">ilvB</name>
    <name evidence="18" type="ORF">CWE10_03360</name>
</gene>
<comment type="caution">
    <text evidence="18">The sequence shown here is derived from an EMBL/GenBank/DDBJ whole genome shotgun (WGS) entry which is preliminary data.</text>
</comment>
<dbReference type="GO" id="GO:0050660">
    <property type="term" value="F:flavin adenine dinucleotide binding"/>
    <property type="evidence" value="ECO:0007669"/>
    <property type="project" value="InterPro"/>
</dbReference>
<dbReference type="RefSeq" id="WP_273377958.1">
    <property type="nucleotide sequence ID" value="NZ_PIUK01000017.1"/>
</dbReference>
<dbReference type="FunFam" id="3.40.50.1220:FF:000008">
    <property type="entry name" value="Acetolactate synthase"/>
    <property type="match status" value="1"/>
</dbReference>
<dbReference type="Pfam" id="PF00205">
    <property type="entry name" value="TPP_enzyme_M"/>
    <property type="match status" value="1"/>
</dbReference>
<evidence type="ECO:0000256" key="1">
    <source>
        <dbReference type="ARBA" id="ARBA00004974"/>
    </source>
</evidence>
<dbReference type="FunFam" id="3.40.50.970:FF:000016">
    <property type="entry name" value="Acetolactate synthase"/>
    <property type="match status" value="1"/>
</dbReference>
<feature type="domain" description="Thiamine pyrophosphate enzyme N-terminal TPP-binding" evidence="17">
    <location>
        <begin position="3"/>
        <end position="117"/>
    </location>
</feature>
<dbReference type="PROSITE" id="PS00187">
    <property type="entry name" value="TPP_ENZYMES"/>
    <property type="match status" value="1"/>
</dbReference>
<evidence type="ECO:0000256" key="13">
    <source>
        <dbReference type="ARBA" id="ARBA00048670"/>
    </source>
</evidence>
<evidence type="ECO:0000256" key="12">
    <source>
        <dbReference type="ARBA" id="ARBA00023304"/>
    </source>
</evidence>
<dbReference type="CDD" id="cd02015">
    <property type="entry name" value="TPP_AHAS"/>
    <property type="match status" value="1"/>
</dbReference>
<dbReference type="PANTHER" id="PTHR18968">
    <property type="entry name" value="THIAMINE PYROPHOSPHATE ENZYMES"/>
    <property type="match status" value="1"/>
</dbReference>
<evidence type="ECO:0000313" key="19">
    <source>
        <dbReference type="Proteomes" id="UP000732377"/>
    </source>
</evidence>
<keyword evidence="7 14" id="KW-0808">Transferase</keyword>
<reference evidence="18" key="1">
    <citation type="submission" date="2017-11" db="EMBL/GenBank/DDBJ databases">
        <title>Three new genomes from thermophilic consortium.</title>
        <authorList>
            <person name="Quaggio R."/>
            <person name="Amgarten D."/>
            <person name="Setubal J.C."/>
        </authorList>
    </citation>
    <scope>NUCLEOTIDE SEQUENCE</scope>
    <source>
        <strain evidence="18">ZCTH01-B2</strain>
    </source>
</reference>
<feature type="domain" description="Thiamine pyrophosphate enzyme TPP-binding" evidence="16">
    <location>
        <begin position="394"/>
        <end position="543"/>
    </location>
</feature>
<dbReference type="EMBL" id="PIUK01000017">
    <property type="protein sequence ID" value="MBY6275244.1"/>
    <property type="molecule type" value="Genomic_DNA"/>
</dbReference>
<dbReference type="Gene3D" id="3.40.50.970">
    <property type="match status" value="2"/>
</dbReference>
<keyword evidence="12 14" id="KW-0100">Branched-chain amino acid biosynthesis</keyword>
<keyword evidence="10 14" id="KW-0460">Magnesium</keyword>
<organism evidence="18 19">
    <name type="scientific">Symbiobacterium thermophilum</name>
    <dbReference type="NCBI Taxonomy" id="2734"/>
    <lineage>
        <taxon>Bacteria</taxon>
        <taxon>Bacillati</taxon>
        <taxon>Bacillota</taxon>
        <taxon>Clostridia</taxon>
        <taxon>Eubacteriales</taxon>
        <taxon>Symbiobacteriaceae</taxon>
        <taxon>Symbiobacterium</taxon>
    </lineage>
</organism>
<dbReference type="Pfam" id="PF02775">
    <property type="entry name" value="TPP_enzyme_C"/>
    <property type="match status" value="1"/>
</dbReference>
<keyword evidence="9" id="KW-0274">FAD</keyword>
<dbReference type="GO" id="GO:0030976">
    <property type="term" value="F:thiamine pyrophosphate binding"/>
    <property type="evidence" value="ECO:0007669"/>
    <property type="project" value="UniProtKB-UniRule"/>
</dbReference>
<dbReference type="InterPro" id="IPR012001">
    <property type="entry name" value="Thiamin_PyroP_enz_TPP-bd_dom"/>
</dbReference>
<evidence type="ECO:0000256" key="2">
    <source>
        <dbReference type="ARBA" id="ARBA00005025"/>
    </source>
</evidence>
<evidence type="ECO:0000256" key="6">
    <source>
        <dbReference type="ARBA" id="ARBA00022630"/>
    </source>
</evidence>
<evidence type="ECO:0000256" key="4">
    <source>
        <dbReference type="ARBA" id="ARBA00013145"/>
    </source>
</evidence>
<dbReference type="InterPro" id="IPR012000">
    <property type="entry name" value="Thiamin_PyroP_enz_cen_dom"/>
</dbReference>
<dbReference type="SUPFAM" id="SSF52467">
    <property type="entry name" value="DHS-like NAD/FAD-binding domain"/>
    <property type="match status" value="1"/>
</dbReference>
<comment type="similarity">
    <text evidence="3 14">Belongs to the TPP enzyme family.</text>
</comment>
<dbReference type="Gene3D" id="3.40.50.1220">
    <property type="entry name" value="TPP-binding domain"/>
    <property type="match status" value="1"/>
</dbReference>
<dbReference type="InterPro" id="IPR011766">
    <property type="entry name" value="TPP_enzyme_TPP-bd"/>
</dbReference>
<evidence type="ECO:0000256" key="7">
    <source>
        <dbReference type="ARBA" id="ARBA00022679"/>
    </source>
</evidence>
<comment type="pathway">
    <text evidence="2 14">Amino-acid biosynthesis; L-valine biosynthesis; L-valine from pyruvate: step 1/4.</text>
</comment>
<dbReference type="GO" id="GO:0009097">
    <property type="term" value="P:isoleucine biosynthetic process"/>
    <property type="evidence" value="ECO:0007669"/>
    <property type="project" value="TreeGrafter"/>
</dbReference>
<dbReference type="GO" id="GO:0009099">
    <property type="term" value="P:L-valine biosynthetic process"/>
    <property type="evidence" value="ECO:0007669"/>
    <property type="project" value="TreeGrafter"/>
</dbReference>
<name>A0A953I9I6_SYMTR</name>
<dbReference type="EC" id="2.2.1.6" evidence="4 14"/>
<keyword evidence="6" id="KW-0285">Flavoprotein</keyword>
<dbReference type="GO" id="GO:0005948">
    <property type="term" value="C:acetolactate synthase complex"/>
    <property type="evidence" value="ECO:0007669"/>
    <property type="project" value="TreeGrafter"/>
</dbReference>
<dbReference type="InterPro" id="IPR012846">
    <property type="entry name" value="Acetolactate_synth_lsu"/>
</dbReference>
<evidence type="ECO:0000256" key="8">
    <source>
        <dbReference type="ARBA" id="ARBA00022723"/>
    </source>
</evidence>
<keyword evidence="11 14" id="KW-0786">Thiamine pyrophosphate</keyword>
<dbReference type="Proteomes" id="UP000732377">
    <property type="component" value="Unassembled WGS sequence"/>
</dbReference>
<keyword evidence="8 14" id="KW-0479">Metal-binding</keyword>
<dbReference type="GO" id="GO:0000287">
    <property type="term" value="F:magnesium ion binding"/>
    <property type="evidence" value="ECO:0007669"/>
    <property type="project" value="UniProtKB-UniRule"/>
</dbReference>
<dbReference type="SUPFAM" id="SSF52518">
    <property type="entry name" value="Thiamin diphosphate-binding fold (THDP-binding)"/>
    <property type="match status" value="2"/>
</dbReference>
<evidence type="ECO:0000256" key="14">
    <source>
        <dbReference type="RuleBase" id="RU003591"/>
    </source>
</evidence>
<evidence type="ECO:0000256" key="9">
    <source>
        <dbReference type="ARBA" id="ARBA00022827"/>
    </source>
</evidence>
<keyword evidence="5 14" id="KW-0028">Amino-acid biosynthesis</keyword>
<dbReference type="InterPro" id="IPR039368">
    <property type="entry name" value="AHAS_TPP"/>
</dbReference>
<comment type="cofactor">
    <cofactor evidence="14">
        <name>Mg(2+)</name>
        <dbReference type="ChEBI" id="CHEBI:18420"/>
    </cofactor>
    <text evidence="14">Binds 1 Mg(2+) ion per subunit.</text>
</comment>
<comment type="pathway">
    <text evidence="1 14">Amino-acid biosynthesis; L-isoleucine biosynthesis; L-isoleucine from 2-oxobutanoate: step 1/4.</text>
</comment>
<dbReference type="FunFam" id="3.40.50.970:FF:000007">
    <property type="entry name" value="Acetolactate synthase"/>
    <property type="match status" value="1"/>
</dbReference>
<protein>
    <recommendedName>
        <fullName evidence="4 14">Acetolactate synthase</fullName>
        <ecNumber evidence="4 14">2.2.1.6</ecNumber>
    </recommendedName>
</protein>
<proteinExistence type="inferred from homology"/>
<evidence type="ECO:0000256" key="5">
    <source>
        <dbReference type="ARBA" id="ARBA00022605"/>
    </source>
</evidence>
<dbReference type="CDD" id="cd07035">
    <property type="entry name" value="TPP_PYR_POX_like"/>
    <property type="match status" value="1"/>
</dbReference>
<dbReference type="Pfam" id="PF02776">
    <property type="entry name" value="TPP_enzyme_N"/>
    <property type="match status" value="1"/>
</dbReference>
<evidence type="ECO:0000256" key="3">
    <source>
        <dbReference type="ARBA" id="ARBA00007812"/>
    </source>
</evidence>
<evidence type="ECO:0000313" key="18">
    <source>
        <dbReference type="EMBL" id="MBY6275244.1"/>
    </source>
</evidence>
<sequence>MEMQAARALMRALEAEGVEVIFGYPGGASLYIYDALYDSPIHHVLTRHEQGAIHAAEGYARATGKVGVVLATSGPGATNLVTGLCDAMMDSTPIVAITGQVTRSLIGRDAFQEADVTGITMPVTKHNYLVTDPNDLLRVVREAFYIARTGRPGPVLIDIPKDVTNAQVRWEYPPRIHLPGYRVPREASPEAVAAAAEAIRSARQPVLICGGGVVSSEDAARPFRELAERMDAPVVETLMGLGGFPMDHPLCLGLVGMHGTFAANRAVANSDLVIACGMRFDDRVTGMASRFAPKARIIHIDIDPAEMSKNLTAHIPLVGDCGLVLAQLNEALGDWSQTLPEWRARVQGWQEQFPLWGVRRGEEIATDPDGVPKPQQVIQAVQAAFGPEAVVATDVGQHQMWAAHYCTRTEPRTWLSSSGLGTMGFGLPAAIGAAIGRPDRDVVLITGDGSFQMCIQELATVVQERVPVKIVLLNNGYLGMVRQWQEMFYKGRYKEVDLRPGMPDFVKLAEAYGIKGLRVRRLGELEGAVAEARVHQGPVLLEVVVEEEENVFPIVPPGGANTEALLPGAGR</sequence>
<evidence type="ECO:0000259" key="17">
    <source>
        <dbReference type="Pfam" id="PF02776"/>
    </source>
</evidence>
<dbReference type="InterPro" id="IPR029061">
    <property type="entry name" value="THDP-binding"/>
</dbReference>
<dbReference type="NCBIfam" id="TIGR00118">
    <property type="entry name" value="acolac_lg"/>
    <property type="match status" value="1"/>
</dbReference>
<evidence type="ECO:0000256" key="11">
    <source>
        <dbReference type="ARBA" id="ARBA00023052"/>
    </source>
</evidence>
<evidence type="ECO:0000259" key="16">
    <source>
        <dbReference type="Pfam" id="PF02775"/>
    </source>
</evidence>
<comment type="cofactor">
    <cofactor evidence="14">
        <name>thiamine diphosphate</name>
        <dbReference type="ChEBI" id="CHEBI:58937"/>
    </cofactor>
    <text evidence="14">Binds 1 thiamine pyrophosphate per subunit.</text>
</comment>
<evidence type="ECO:0000259" key="15">
    <source>
        <dbReference type="Pfam" id="PF00205"/>
    </source>
</evidence>
<dbReference type="InterPro" id="IPR029035">
    <property type="entry name" value="DHS-like_NAD/FAD-binding_dom"/>
</dbReference>
<dbReference type="GO" id="GO:0003984">
    <property type="term" value="F:acetolactate synthase activity"/>
    <property type="evidence" value="ECO:0007669"/>
    <property type="project" value="UniProtKB-EC"/>
</dbReference>
<evidence type="ECO:0000256" key="10">
    <source>
        <dbReference type="ARBA" id="ARBA00022842"/>
    </source>
</evidence>
<dbReference type="PANTHER" id="PTHR18968:SF13">
    <property type="entry name" value="ACETOLACTATE SYNTHASE CATALYTIC SUBUNIT, MITOCHONDRIAL"/>
    <property type="match status" value="1"/>
</dbReference>
<dbReference type="InterPro" id="IPR000399">
    <property type="entry name" value="TPP-bd_CS"/>
</dbReference>
<dbReference type="AlphaFoldDB" id="A0A953I9I6"/>
<comment type="catalytic activity">
    <reaction evidence="13 14">
        <text>2 pyruvate + H(+) = (2S)-2-acetolactate + CO2</text>
        <dbReference type="Rhea" id="RHEA:25249"/>
        <dbReference type="ChEBI" id="CHEBI:15361"/>
        <dbReference type="ChEBI" id="CHEBI:15378"/>
        <dbReference type="ChEBI" id="CHEBI:16526"/>
        <dbReference type="ChEBI" id="CHEBI:58476"/>
        <dbReference type="EC" id="2.2.1.6"/>
    </reaction>
</comment>
<dbReference type="InterPro" id="IPR045229">
    <property type="entry name" value="TPP_enz"/>
</dbReference>
<feature type="domain" description="Thiamine pyrophosphate enzyme central" evidence="15">
    <location>
        <begin position="192"/>
        <end position="328"/>
    </location>
</feature>